<dbReference type="Proteomes" id="UP001359559">
    <property type="component" value="Unassembled WGS sequence"/>
</dbReference>
<keyword evidence="9" id="KW-0472">Membrane</keyword>
<evidence type="ECO:0000256" key="11">
    <source>
        <dbReference type="ARBA" id="ARBA00023180"/>
    </source>
</evidence>
<evidence type="ECO:0000256" key="12">
    <source>
        <dbReference type="SAM" id="SignalP"/>
    </source>
</evidence>
<evidence type="ECO:0000256" key="6">
    <source>
        <dbReference type="ARBA" id="ARBA00022729"/>
    </source>
</evidence>
<dbReference type="Gene3D" id="3.80.10.10">
    <property type="entry name" value="Ribonuclease Inhibitor"/>
    <property type="match status" value="3"/>
</dbReference>
<evidence type="ECO:0000313" key="13">
    <source>
        <dbReference type="EMBL" id="KAK7299985.1"/>
    </source>
</evidence>
<evidence type="ECO:0000256" key="2">
    <source>
        <dbReference type="ARBA" id="ARBA00009592"/>
    </source>
</evidence>
<dbReference type="PANTHER" id="PTHR48061">
    <property type="entry name" value="LEUCINE-RICH REPEAT RECEPTOR PROTEIN KINASE EMS1-LIKE-RELATED"/>
    <property type="match status" value="1"/>
</dbReference>
<dbReference type="SUPFAM" id="SSF52047">
    <property type="entry name" value="RNI-like"/>
    <property type="match status" value="1"/>
</dbReference>
<keyword evidence="10" id="KW-0675">Receptor</keyword>
<keyword evidence="7" id="KW-0677">Repeat</keyword>
<sequence length="517" mass="57875">MNQKWLVLCFLLFLQYLSFSLSLCLPQEAHSLHQFNNSFTINPMYSSDSCDDIYQPKTTTWKLGTDCCSWLGITCHPISGHVIYLDLSCSGLHGKIHPNSTLFHLSHLQSLNLAFNNFSQSQLSSHFGAFPTLTHLNLSYSNIQGEIPSQISHLSKLVSLDLSGNYYPKLKWKDSTWKKLLQNATALRELVLDSTDMSSISISSLNLSSTLVTLSLLETRLRGSMTNHILCSPNLQYLDLLGNYEYLGEGELPELSCSGASLRVLGPSGCGFKGSIPPSFSNLTHLTSLYLSDNNLNGSIPPSLLTLPQLTFLYLKDNNLNGQIPNVFHHSNKFQKIDLSHNNIGVLSSLSVLDLQMNKLYGTLPNSFSKNNMLSTLNLNDNQLEGPLPESLSNCTYLQLLNLGNNQIEDTFPRWFQELPYLKVLVLRSNKLHGPIPNLRSKHQFPSLIIFDISSNNLNGPIPKAFINSFKAMKNVTQVEGDGSLRYMEEPSGYMCALQERYVKSGLLDTYTRQIHL</sequence>
<dbReference type="AlphaFoldDB" id="A0AAN9JIR6"/>
<feature type="signal peptide" evidence="12">
    <location>
        <begin position="1"/>
        <end position="22"/>
    </location>
</feature>
<dbReference type="EMBL" id="JAYKXN010000003">
    <property type="protein sequence ID" value="KAK7299985.1"/>
    <property type="molecule type" value="Genomic_DNA"/>
</dbReference>
<evidence type="ECO:0000256" key="3">
    <source>
        <dbReference type="ARBA" id="ARBA00022475"/>
    </source>
</evidence>
<comment type="subcellular location">
    <subcellularLocation>
        <location evidence="1">Cell membrane</location>
        <topology evidence="1">Single-pass type I membrane protein</topology>
    </subcellularLocation>
</comment>
<dbReference type="Pfam" id="PF13855">
    <property type="entry name" value="LRR_8"/>
    <property type="match status" value="3"/>
</dbReference>
<evidence type="ECO:0000256" key="10">
    <source>
        <dbReference type="ARBA" id="ARBA00023170"/>
    </source>
</evidence>
<evidence type="ECO:0000256" key="7">
    <source>
        <dbReference type="ARBA" id="ARBA00022737"/>
    </source>
</evidence>
<evidence type="ECO:0000313" key="14">
    <source>
        <dbReference type="Proteomes" id="UP001359559"/>
    </source>
</evidence>
<gene>
    <name evidence="13" type="ORF">RJT34_10816</name>
</gene>
<proteinExistence type="inferred from homology"/>
<evidence type="ECO:0008006" key="15">
    <source>
        <dbReference type="Google" id="ProtNLM"/>
    </source>
</evidence>
<protein>
    <recommendedName>
        <fullName evidence="15">Leucine-rich repeat-containing N-terminal plant-type domain-containing protein</fullName>
    </recommendedName>
</protein>
<dbReference type="Pfam" id="PF00560">
    <property type="entry name" value="LRR_1"/>
    <property type="match status" value="2"/>
</dbReference>
<evidence type="ECO:0000256" key="1">
    <source>
        <dbReference type="ARBA" id="ARBA00004251"/>
    </source>
</evidence>
<comment type="similarity">
    <text evidence="2">Belongs to the RLP family.</text>
</comment>
<keyword evidence="8" id="KW-1133">Transmembrane helix</keyword>
<comment type="caution">
    <text evidence="13">The sequence shown here is derived from an EMBL/GenBank/DDBJ whole genome shotgun (WGS) entry which is preliminary data.</text>
</comment>
<dbReference type="InterPro" id="IPR046956">
    <property type="entry name" value="RLP23-like"/>
</dbReference>
<keyword evidence="4" id="KW-0433">Leucine-rich repeat</keyword>
<keyword evidence="6 12" id="KW-0732">Signal</keyword>
<reference evidence="13 14" key="1">
    <citation type="submission" date="2024-01" db="EMBL/GenBank/DDBJ databases">
        <title>The genomes of 5 underutilized Papilionoideae crops provide insights into root nodulation and disease resistance.</title>
        <authorList>
            <person name="Yuan L."/>
        </authorList>
    </citation>
    <scope>NUCLEOTIDE SEQUENCE [LARGE SCALE GENOMIC DNA]</scope>
    <source>
        <strain evidence="13">LY-2023</strain>
        <tissue evidence="13">Leaf</tissue>
    </source>
</reference>
<evidence type="ECO:0000256" key="9">
    <source>
        <dbReference type="ARBA" id="ARBA00023136"/>
    </source>
</evidence>
<keyword evidence="14" id="KW-1185">Reference proteome</keyword>
<dbReference type="InterPro" id="IPR032675">
    <property type="entry name" value="LRR_dom_sf"/>
</dbReference>
<dbReference type="InterPro" id="IPR003591">
    <property type="entry name" value="Leu-rich_rpt_typical-subtyp"/>
</dbReference>
<evidence type="ECO:0000256" key="5">
    <source>
        <dbReference type="ARBA" id="ARBA00022692"/>
    </source>
</evidence>
<dbReference type="FunFam" id="3.80.10.10:FF:000095">
    <property type="entry name" value="LRR receptor-like serine/threonine-protein kinase GSO1"/>
    <property type="match status" value="1"/>
</dbReference>
<organism evidence="13 14">
    <name type="scientific">Clitoria ternatea</name>
    <name type="common">Butterfly pea</name>
    <dbReference type="NCBI Taxonomy" id="43366"/>
    <lineage>
        <taxon>Eukaryota</taxon>
        <taxon>Viridiplantae</taxon>
        <taxon>Streptophyta</taxon>
        <taxon>Embryophyta</taxon>
        <taxon>Tracheophyta</taxon>
        <taxon>Spermatophyta</taxon>
        <taxon>Magnoliopsida</taxon>
        <taxon>eudicotyledons</taxon>
        <taxon>Gunneridae</taxon>
        <taxon>Pentapetalae</taxon>
        <taxon>rosids</taxon>
        <taxon>fabids</taxon>
        <taxon>Fabales</taxon>
        <taxon>Fabaceae</taxon>
        <taxon>Papilionoideae</taxon>
        <taxon>50 kb inversion clade</taxon>
        <taxon>NPAAA clade</taxon>
        <taxon>indigoferoid/millettioid clade</taxon>
        <taxon>Phaseoleae</taxon>
        <taxon>Clitoria</taxon>
    </lineage>
</organism>
<name>A0AAN9JIR6_CLITE</name>
<keyword evidence="11" id="KW-0325">Glycoprotein</keyword>
<evidence type="ECO:0000256" key="4">
    <source>
        <dbReference type="ARBA" id="ARBA00022614"/>
    </source>
</evidence>
<dbReference type="PANTHER" id="PTHR48061:SF50">
    <property type="entry name" value="LEUCINE-RICH REPEAT-CONTAINING N-TERMINAL PLANT-TYPE DOMAIN-CONTAINING PROTEIN"/>
    <property type="match status" value="1"/>
</dbReference>
<dbReference type="PROSITE" id="PS51450">
    <property type="entry name" value="LRR"/>
    <property type="match status" value="1"/>
</dbReference>
<accession>A0AAN9JIR6</accession>
<keyword evidence="5" id="KW-0812">Transmembrane</keyword>
<dbReference type="GO" id="GO:0005886">
    <property type="term" value="C:plasma membrane"/>
    <property type="evidence" value="ECO:0007669"/>
    <property type="project" value="UniProtKB-SubCell"/>
</dbReference>
<feature type="chain" id="PRO_5043007775" description="Leucine-rich repeat-containing N-terminal plant-type domain-containing protein" evidence="12">
    <location>
        <begin position="23"/>
        <end position="517"/>
    </location>
</feature>
<evidence type="ECO:0000256" key="8">
    <source>
        <dbReference type="ARBA" id="ARBA00022989"/>
    </source>
</evidence>
<dbReference type="InterPro" id="IPR001611">
    <property type="entry name" value="Leu-rich_rpt"/>
</dbReference>
<keyword evidence="3" id="KW-1003">Cell membrane</keyword>
<dbReference type="SMART" id="SM00369">
    <property type="entry name" value="LRR_TYP"/>
    <property type="match status" value="3"/>
</dbReference>